<dbReference type="EMBL" id="WQNE01000006">
    <property type="protein sequence ID" value="MVT73597.1"/>
    <property type="molecule type" value="Genomic_DNA"/>
</dbReference>
<proteinExistence type="predicted"/>
<organism evidence="1 2">
    <name type="scientific">Bradyrhizobium cajani</name>
    <dbReference type="NCBI Taxonomy" id="1928661"/>
    <lineage>
        <taxon>Bacteria</taxon>
        <taxon>Pseudomonadati</taxon>
        <taxon>Pseudomonadota</taxon>
        <taxon>Alphaproteobacteria</taxon>
        <taxon>Hyphomicrobiales</taxon>
        <taxon>Nitrobacteraceae</taxon>
        <taxon>Bradyrhizobium</taxon>
    </lineage>
</organism>
<gene>
    <name evidence="1" type="ORF">GPL20_11000</name>
</gene>
<comment type="caution">
    <text evidence="1">The sequence shown here is derived from an EMBL/GenBank/DDBJ whole genome shotgun (WGS) entry which is preliminary data.</text>
</comment>
<reference evidence="1 2" key="1">
    <citation type="submission" date="2019-12" db="EMBL/GenBank/DDBJ databases">
        <title>Draft genome sequences Bradyrhizobium cajani AMBPC1010, Bradyrhizobium pachyrhizi AMBPC1040 and Bradyrhizobium yuanmingense ALSPC3051, three plant growth promoting strains isolated from nodules of Cajanus cajan L. in Dominican Republic.</title>
        <authorList>
            <person name="Flores-Felix J.D."/>
            <person name="Araujo J."/>
            <person name="Diaz-Alcantara C."/>
            <person name="Gonzalez-Andres F."/>
            <person name="Velazquez E."/>
        </authorList>
    </citation>
    <scope>NUCLEOTIDE SEQUENCE [LARGE SCALE GENOMIC DNA]</scope>
    <source>
        <strain evidence="1 2">1010</strain>
    </source>
</reference>
<dbReference type="AlphaFoldDB" id="A0A844T3Y3"/>
<keyword evidence="2" id="KW-1185">Reference proteome</keyword>
<protein>
    <submittedName>
        <fullName evidence="1">Uncharacterized protein</fullName>
    </submittedName>
</protein>
<name>A0A844T3Y3_9BRAD</name>
<dbReference type="Proteomes" id="UP000449969">
    <property type="component" value="Unassembled WGS sequence"/>
</dbReference>
<sequence length="150" mass="16520">MEFLKHGVTLPNSIGCRGLDDLIQEPAAGHDREAVIEIKEGRRPMALHVDGRASLVAVVGQGTAALFCRVFASSNANEVRGGSYPLPGVGELDGIPAYAFREAVERELHLVRDRLDASAVLPLHYREPYVCRLRAKATFTMVSWYRAWAC</sequence>
<evidence type="ECO:0000313" key="2">
    <source>
        <dbReference type="Proteomes" id="UP000449969"/>
    </source>
</evidence>
<evidence type="ECO:0000313" key="1">
    <source>
        <dbReference type="EMBL" id="MVT73597.1"/>
    </source>
</evidence>
<dbReference type="RefSeq" id="WP_157329544.1">
    <property type="nucleotide sequence ID" value="NZ_JANADL010000005.1"/>
</dbReference>
<accession>A0A844T3Y3</accession>